<evidence type="ECO:0000256" key="1">
    <source>
        <dbReference type="ARBA" id="ARBA00004604"/>
    </source>
</evidence>
<keyword evidence="3" id="KW-0271">Exosome</keyword>
<accession>A0A316YPR9</accession>
<dbReference type="GO" id="GO:0006396">
    <property type="term" value="P:RNA processing"/>
    <property type="evidence" value="ECO:0007669"/>
    <property type="project" value="InterPro"/>
</dbReference>
<dbReference type="GO" id="GO:0003723">
    <property type="term" value="F:RNA binding"/>
    <property type="evidence" value="ECO:0007669"/>
    <property type="project" value="InterPro"/>
</dbReference>
<dbReference type="GO" id="GO:0000176">
    <property type="term" value="C:nuclear exosome (RNase complex)"/>
    <property type="evidence" value="ECO:0007669"/>
    <property type="project" value="TreeGrafter"/>
</dbReference>
<name>A0A316YPR9_9BASI</name>
<dbReference type="InterPro" id="IPR039771">
    <property type="entry name" value="Csl4"/>
</dbReference>
<evidence type="ECO:0000313" key="6">
    <source>
        <dbReference type="Proteomes" id="UP000245768"/>
    </source>
</evidence>
<dbReference type="GO" id="GO:0005737">
    <property type="term" value="C:cytoplasm"/>
    <property type="evidence" value="ECO:0007669"/>
    <property type="project" value="TreeGrafter"/>
</dbReference>
<organism evidence="5 6">
    <name type="scientific">Acaromyces ingoldii</name>
    <dbReference type="NCBI Taxonomy" id="215250"/>
    <lineage>
        <taxon>Eukaryota</taxon>
        <taxon>Fungi</taxon>
        <taxon>Dikarya</taxon>
        <taxon>Basidiomycota</taxon>
        <taxon>Ustilaginomycotina</taxon>
        <taxon>Exobasidiomycetes</taxon>
        <taxon>Exobasidiales</taxon>
        <taxon>Cryptobasidiaceae</taxon>
        <taxon>Acaromyces</taxon>
    </lineage>
</organism>
<sequence>MVAAPAPAGNEGLVLPGQPLLFPPRAPLPQPGIGAYTRGSQLLASVVGHQRPGEGTIQGLPSRFVVPQPSSVVLGRVTRVTPRQATLSILVVDGRPCSSGDWRSCGFANHAAGEDPSGSGGDFTGVVRQQDVRATEKDKVRLADSFRPGDIVRATVISLGDARSYYLSTASNHLGVVYALPCPDPAELQVPAAADLQPLEPISWQEMRNPITGAIEKRKVAKPE</sequence>
<dbReference type="PANTHER" id="PTHR12686:SF8">
    <property type="entry name" value="EXOSOME COMPLEX COMPONENT CSL4"/>
    <property type="match status" value="1"/>
</dbReference>
<evidence type="ECO:0000259" key="4">
    <source>
        <dbReference type="Pfam" id="PF10447"/>
    </source>
</evidence>
<dbReference type="GO" id="GO:0005730">
    <property type="term" value="C:nucleolus"/>
    <property type="evidence" value="ECO:0007669"/>
    <property type="project" value="UniProtKB-SubCell"/>
</dbReference>
<keyword evidence="2" id="KW-0963">Cytoplasm</keyword>
<dbReference type="Pfam" id="PF10447">
    <property type="entry name" value="EXOSC1"/>
    <property type="match status" value="1"/>
</dbReference>
<dbReference type="RefSeq" id="XP_025378575.1">
    <property type="nucleotide sequence ID" value="XM_025520976.1"/>
</dbReference>
<dbReference type="PANTHER" id="PTHR12686">
    <property type="entry name" value="3'-5' EXORIBONUCLEASE CSL4-RELATED"/>
    <property type="match status" value="1"/>
</dbReference>
<dbReference type="Proteomes" id="UP000245768">
    <property type="component" value="Unassembled WGS sequence"/>
</dbReference>
<feature type="domain" description="Exosome complex component CSL4 C-terminal" evidence="4">
    <location>
        <begin position="66"/>
        <end position="159"/>
    </location>
</feature>
<keyword evidence="6" id="KW-1185">Reference proteome</keyword>
<comment type="subcellular location">
    <subcellularLocation>
        <location evidence="1">Nucleus</location>
        <location evidence="1">Nucleolus</location>
    </subcellularLocation>
</comment>
<dbReference type="OrthoDB" id="440760at2759"/>
<dbReference type="EMBL" id="KZ819635">
    <property type="protein sequence ID" value="PWN91377.1"/>
    <property type="molecule type" value="Genomic_DNA"/>
</dbReference>
<evidence type="ECO:0000256" key="3">
    <source>
        <dbReference type="ARBA" id="ARBA00022835"/>
    </source>
</evidence>
<dbReference type="InterPro" id="IPR019495">
    <property type="entry name" value="EXOSC1_C"/>
</dbReference>
<protein>
    <recommendedName>
        <fullName evidence="4">Exosome complex component CSL4 C-terminal domain-containing protein</fullName>
    </recommendedName>
</protein>
<dbReference type="GeneID" id="37042892"/>
<dbReference type="FunCoup" id="A0A316YPR9">
    <property type="interactions" value="581"/>
</dbReference>
<evidence type="ECO:0000313" key="5">
    <source>
        <dbReference type="EMBL" id="PWN91377.1"/>
    </source>
</evidence>
<dbReference type="InParanoid" id="A0A316YPR9"/>
<dbReference type="STRING" id="215250.A0A316YPR9"/>
<dbReference type="InterPro" id="IPR012340">
    <property type="entry name" value="NA-bd_OB-fold"/>
</dbReference>
<dbReference type="Gene3D" id="2.40.50.140">
    <property type="entry name" value="Nucleic acid-binding proteins"/>
    <property type="match status" value="1"/>
</dbReference>
<gene>
    <name evidence="5" type="ORF">FA10DRAFT_265237</name>
</gene>
<reference evidence="5 6" key="1">
    <citation type="journal article" date="2018" name="Mol. Biol. Evol.">
        <title>Broad Genomic Sampling Reveals a Smut Pathogenic Ancestry of the Fungal Clade Ustilaginomycotina.</title>
        <authorList>
            <person name="Kijpornyongpan T."/>
            <person name="Mondo S.J."/>
            <person name="Barry K."/>
            <person name="Sandor L."/>
            <person name="Lee J."/>
            <person name="Lipzen A."/>
            <person name="Pangilinan J."/>
            <person name="LaButti K."/>
            <person name="Hainaut M."/>
            <person name="Henrissat B."/>
            <person name="Grigoriev I.V."/>
            <person name="Spatafora J.W."/>
            <person name="Aime M.C."/>
        </authorList>
    </citation>
    <scope>NUCLEOTIDE SEQUENCE [LARGE SCALE GENOMIC DNA]</scope>
    <source>
        <strain evidence="5 6">MCA 4198</strain>
    </source>
</reference>
<proteinExistence type="predicted"/>
<dbReference type="AlphaFoldDB" id="A0A316YPR9"/>
<dbReference type="SUPFAM" id="SSF50249">
    <property type="entry name" value="Nucleic acid-binding proteins"/>
    <property type="match status" value="1"/>
</dbReference>
<dbReference type="CDD" id="cd05791">
    <property type="entry name" value="S1_CSL4"/>
    <property type="match status" value="1"/>
</dbReference>
<evidence type="ECO:0000256" key="2">
    <source>
        <dbReference type="ARBA" id="ARBA00022490"/>
    </source>
</evidence>